<evidence type="ECO:0000313" key="6">
    <source>
        <dbReference type="EMBL" id="GAA4854030.1"/>
    </source>
</evidence>
<evidence type="ECO:0000256" key="3">
    <source>
        <dbReference type="ARBA" id="ARBA00022679"/>
    </source>
</evidence>
<keyword evidence="3" id="KW-0808">Transferase</keyword>
<dbReference type="Gene3D" id="3.90.550.10">
    <property type="entry name" value="Spore Coat Polysaccharide Biosynthesis Protein SpsA, Chain A"/>
    <property type="match status" value="1"/>
</dbReference>
<dbReference type="Pfam" id="PF13439">
    <property type="entry name" value="Glyco_transf_4"/>
    <property type="match status" value="1"/>
</dbReference>
<comment type="caution">
    <text evidence="6">The sequence shown here is derived from an EMBL/GenBank/DDBJ whole genome shotgun (WGS) entry which is preliminary data.</text>
</comment>
<organism evidence="6 7">
    <name type="scientific">Luteimonas vadosa</name>
    <dbReference type="NCBI Taxonomy" id="1165507"/>
    <lineage>
        <taxon>Bacteria</taxon>
        <taxon>Pseudomonadati</taxon>
        <taxon>Pseudomonadota</taxon>
        <taxon>Gammaproteobacteria</taxon>
        <taxon>Lysobacterales</taxon>
        <taxon>Lysobacteraceae</taxon>
        <taxon>Luteimonas</taxon>
    </lineage>
</organism>
<dbReference type="InterPro" id="IPR029044">
    <property type="entry name" value="Nucleotide-diphossugar_trans"/>
</dbReference>
<feature type="domain" description="Glycosyltransferase 2-like" evidence="4">
    <location>
        <begin position="284"/>
        <end position="394"/>
    </location>
</feature>
<dbReference type="InterPro" id="IPR028098">
    <property type="entry name" value="Glyco_trans_4-like_N"/>
</dbReference>
<sequence length="923" mass="102295">MPVWLTGMKSWIYGWLSRVPARFLPIPFKLRVLIRSGVIDQAWYGAVTGRAPANELELASGVWSDDRPRVANPLFDADYYRYEYKFSGTPGEALLHYVMAGEKLGYKPCEWFDPGFFRARNPDVPRSACALAVYTAHWQGHPEAHPYFDARWYLSHYRDVSAEGWNPLVHFIEQGIAEGREPNAYFNSAWYLERNQDIARSGMSPARHFCRYGATELRNPGPDFDMARYASKYPEYSKTGLDPLAHYLVHGRQLGIDISSLYLTLEDFALPGSLGPVRDGCVDIIVPVYRNLEETRRCLESVLSSSNRIRTRLRVINDSSPEPEVTEYLRTLAAAGQVLLEENAENQGFVRTVNRGMRAALATPECSAVLLLNSDTEVANDWVDRLHAHASRCERAGTVAPLSNNATICSYPKLGENSMPSDCSVAEVDVLAAKVNVGVSVDLPTSVGFCMLITRPCLEAVGFFDEEAFGRGYGEENDFCLKASAKGFSHLLATDVFVKHVGEVSFAATSSEGKRNAARVIEERYPQYNALIARHVGLDPSMVSRLRLTFALWERDEKPILALITHDIGGGTERRVREICDELADTHHVVVVKPVAGSATKMYLENRSAFDGFELSIEVDSGQQFAQLLAMMGVQAVQIHHLHGHGPFIRSGLAIAGVPYEFHVHDYFTVCPQITLTTIDHEYCGEPDAFGCNACIAQRPTHGATDIVNWRAHHEWAIRGASRVIAPSRDAASRISRYHPVRPDVIYHEQQPTIEFAGWKRRAISAAKPLRVVLLGVLANHKGKRKVLDAVAQVARKNLPVHFHLVGYLGLVEGEVSEGMAARFSSTGWYKDVELTDLVDEADADLFLFASTAPETYSFTLTAAMATGRPIAAPNHGAFPERLEGYPHALLFPVDTPGSELPGLLLEFAGDAAPNKSRAHASR</sequence>
<gene>
    <name evidence="6" type="ORF">GCM10023332_01540</name>
</gene>
<dbReference type="SUPFAM" id="SSF53448">
    <property type="entry name" value="Nucleotide-diphospho-sugar transferases"/>
    <property type="match status" value="1"/>
</dbReference>
<keyword evidence="2" id="KW-0328">Glycosyltransferase</keyword>
<reference evidence="7" key="1">
    <citation type="journal article" date="2019" name="Int. J. Syst. Evol. Microbiol.">
        <title>The Global Catalogue of Microorganisms (GCM) 10K type strain sequencing project: providing services to taxonomists for standard genome sequencing and annotation.</title>
        <authorList>
            <consortium name="The Broad Institute Genomics Platform"/>
            <consortium name="The Broad Institute Genome Sequencing Center for Infectious Disease"/>
            <person name="Wu L."/>
            <person name="Ma J."/>
        </authorList>
    </citation>
    <scope>NUCLEOTIDE SEQUENCE [LARGE SCALE GENOMIC DNA]</scope>
    <source>
        <strain evidence="7">JCM 18392</strain>
    </source>
</reference>
<dbReference type="PANTHER" id="PTHR43179">
    <property type="entry name" value="RHAMNOSYLTRANSFERASE WBBL"/>
    <property type="match status" value="1"/>
</dbReference>
<proteinExistence type="inferred from homology"/>
<dbReference type="Pfam" id="PF13692">
    <property type="entry name" value="Glyco_trans_1_4"/>
    <property type="match status" value="1"/>
</dbReference>
<dbReference type="Proteomes" id="UP001501323">
    <property type="component" value="Unassembled WGS sequence"/>
</dbReference>
<accession>A0ABP9DR97</accession>
<comment type="similarity">
    <text evidence="1">Belongs to the glycosyltransferase 2 family.</text>
</comment>
<evidence type="ECO:0000256" key="2">
    <source>
        <dbReference type="ARBA" id="ARBA00022676"/>
    </source>
</evidence>
<evidence type="ECO:0008006" key="8">
    <source>
        <dbReference type="Google" id="ProtNLM"/>
    </source>
</evidence>
<feature type="domain" description="Glycosyltransferase subfamily 4-like N-terminal" evidence="5">
    <location>
        <begin position="570"/>
        <end position="747"/>
    </location>
</feature>
<dbReference type="EMBL" id="BAABJY010000001">
    <property type="protein sequence ID" value="GAA4854030.1"/>
    <property type="molecule type" value="Genomic_DNA"/>
</dbReference>
<dbReference type="InterPro" id="IPR001173">
    <property type="entry name" value="Glyco_trans_2-like"/>
</dbReference>
<protein>
    <recommendedName>
        <fullName evidence="8">Glycosyltransferase</fullName>
    </recommendedName>
</protein>
<dbReference type="CDD" id="cd03801">
    <property type="entry name" value="GT4_PimA-like"/>
    <property type="match status" value="1"/>
</dbReference>
<dbReference type="Gene3D" id="3.40.50.2000">
    <property type="entry name" value="Glycogen Phosphorylase B"/>
    <property type="match status" value="2"/>
</dbReference>
<evidence type="ECO:0000256" key="1">
    <source>
        <dbReference type="ARBA" id="ARBA00006739"/>
    </source>
</evidence>
<dbReference type="SUPFAM" id="SSF53756">
    <property type="entry name" value="UDP-Glycosyltransferase/glycogen phosphorylase"/>
    <property type="match status" value="1"/>
</dbReference>
<evidence type="ECO:0000259" key="4">
    <source>
        <dbReference type="Pfam" id="PF00535"/>
    </source>
</evidence>
<evidence type="ECO:0000259" key="5">
    <source>
        <dbReference type="Pfam" id="PF13439"/>
    </source>
</evidence>
<dbReference type="Pfam" id="PF00535">
    <property type="entry name" value="Glycos_transf_2"/>
    <property type="match status" value="1"/>
</dbReference>
<evidence type="ECO:0000313" key="7">
    <source>
        <dbReference type="Proteomes" id="UP001501323"/>
    </source>
</evidence>
<keyword evidence="7" id="KW-1185">Reference proteome</keyword>
<dbReference type="PANTHER" id="PTHR43179:SF12">
    <property type="entry name" value="GALACTOFURANOSYLTRANSFERASE GLFT2"/>
    <property type="match status" value="1"/>
</dbReference>
<name>A0ABP9DR97_9GAMM</name>